<evidence type="ECO:0000313" key="3">
    <source>
        <dbReference type="EMBL" id="ROP42999.1"/>
    </source>
</evidence>
<dbReference type="PANTHER" id="PTHR32309:SF13">
    <property type="entry name" value="FERRIC ENTEROBACTIN TRANSPORT PROTEIN FEPE"/>
    <property type="match status" value="1"/>
</dbReference>
<evidence type="ECO:0000256" key="2">
    <source>
        <dbReference type="SAM" id="Phobius"/>
    </source>
</evidence>
<proteinExistence type="predicted"/>
<dbReference type="GO" id="GO:0005886">
    <property type="term" value="C:plasma membrane"/>
    <property type="evidence" value="ECO:0007669"/>
    <property type="project" value="TreeGrafter"/>
</dbReference>
<name>A0A3N1HKL6_9ACTN</name>
<protein>
    <submittedName>
        <fullName evidence="3">Capsular polysaccharide biosynthesis protein</fullName>
    </submittedName>
</protein>
<dbReference type="InParanoid" id="A0A3N1HKL6"/>
<keyword evidence="4" id="KW-1185">Reference proteome</keyword>
<feature type="region of interest" description="Disordered" evidence="1">
    <location>
        <begin position="204"/>
        <end position="251"/>
    </location>
</feature>
<keyword evidence="2" id="KW-0812">Transmembrane</keyword>
<feature type="compositionally biased region" description="Low complexity" evidence="1">
    <location>
        <begin position="218"/>
        <end position="251"/>
    </location>
</feature>
<dbReference type="PANTHER" id="PTHR32309">
    <property type="entry name" value="TYROSINE-PROTEIN KINASE"/>
    <property type="match status" value="1"/>
</dbReference>
<dbReference type="EMBL" id="RJKN01000005">
    <property type="protein sequence ID" value="ROP42999.1"/>
    <property type="molecule type" value="Genomic_DNA"/>
</dbReference>
<comment type="caution">
    <text evidence="3">The sequence shown here is derived from an EMBL/GenBank/DDBJ whole genome shotgun (WGS) entry which is preliminary data.</text>
</comment>
<organism evidence="3 4">
    <name type="scientific">Pseudokineococcus lusitanus</name>
    <dbReference type="NCBI Taxonomy" id="763993"/>
    <lineage>
        <taxon>Bacteria</taxon>
        <taxon>Bacillati</taxon>
        <taxon>Actinomycetota</taxon>
        <taxon>Actinomycetes</taxon>
        <taxon>Kineosporiales</taxon>
        <taxon>Kineosporiaceae</taxon>
        <taxon>Pseudokineococcus</taxon>
    </lineage>
</organism>
<dbReference type="InterPro" id="IPR050445">
    <property type="entry name" value="Bact_polysacc_biosynth/exp"/>
</dbReference>
<evidence type="ECO:0000256" key="1">
    <source>
        <dbReference type="SAM" id="MobiDB-lite"/>
    </source>
</evidence>
<dbReference type="Proteomes" id="UP000276232">
    <property type="component" value="Unassembled WGS sequence"/>
</dbReference>
<keyword evidence="2" id="KW-0472">Membrane</keyword>
<accession>A0A3N1HKL6</accession>
<reference evidence="3 4" key="1">
    <citation type="journal article" date="2015" name="Stand. Genomic Sci.">
        <title>Genomic Encyclopedia of Bacterial and Archaeal Type Strains, Phase III: the genomes of soil and plant-associated and newly described type strains.</title>
        <authorList>
            <person name="Whitman W.B."/>
            <person name="Woyke T."/>
            <person name="Klenk H.P."/>
            <person name="Zhou Y."/>
            <person name="Lilburn T.G."/>
            <person name="Beck B.J."/>
            <person name="De Vos P."/>
            <person name="Vandamme P."/>
            <person name="Eisen J.A."/>
            <person name="Garrity G."/>
            <person name="Hugenholtz P."/>
            <person name="Kyrpides N.C."/>
        </authorList>
    </citation>
    <scope>NUCLEOTIDE SEQUENCE [LARGE SCALE GENOMIC DNA]</scope>
    <source>
        <strain evidence="3 4">CECT 7306</strain>
    </source>
</reference>
<evidence type="ECO:0000313" key="4">
    <source>
        <dbReference type="Proteomes" id="UP000276232"/>
    </source>
</evidence>
<sequence length="251" mass="24827">MSLADHLALVVRHRVVAVLAALCVLVPVGVALVLLPATWRASTEVVVVVTPSRASVGQSTNALEHASDQLTTYARLARLAVVLDPVVRELDLPTDVAGLAERVTVRGDDTDGVLLDITVTDTDRDRALATADAVAASLTAAVDAVAPTARGGEVRSEVRQLAPATAPLGASGPPTALAAGAAGVGAVLAAVVAALARAWVTGGLREPSRPAGPGGSAAPGPSRRAVPTVPAGGPGAVPGAAPGGTRRPAAR</sequence>
<dbReference type="GO" id="GO:0004713">
    <property type="term" value="F:protein tyrosine kinase activity"/>
    <property type="evidence" value="ECO:0007669"/>
    <property type="project" value="TreeGrafter"/>
</dbReference>
<feature type="transmembrane region" description="Helical" evidence="2">
    <location>
        <begin position="15"/>
        <end position="35"/>
    </location>
</feature>
<gene>
    <name evidence="3" type="ORF">EDC03_2293</name>
</gene>
<keyword evidence="2" id="KW-1133">Transmembrane helix</keyword>
<dbReference type="AlphaFoldDB" id="A0A3N1HKL6"/>